<dbReference type="CDD" id="cd18793">
    <property type="entry name" value="SF2_C_SNF"/>
    <property type="match status" value="1"/>
</dbReference>
<comment type="caution">
    <text evidence="5">The sequence shown here is derived from an EMBL/GenBank/DDBJ whole genome shotgun (WGS) entry which is preliminary data.</text>
</comment>
<dbReference type="InterPro" id="IPR027417">
    <property type="entry name" value="P-loop_NTPase"/>
</dbReference>
<dbReference type="SMART" id="SM00487">
    <property type="entry name" value="DEXDc"/>
    <property type="match status" value="1"/>
</dbReference>
<evidence type="ECO:0000259" key="3">
    <source>
        <dbReference type="PROSITE" id="PS51192"/>
    </source>
</evidence>
<gene>
    <name evidence="5" type="ORF">LCGC14_0780180</name>
</gene>
<proteinExistence type="predicted"/>
<keyword evidence="2" id="KW-0175">Coiled coil</keyword>
<evidence type="ECO:0000256" key="1">
    <source>
        <dbReference type="ARBA" id="ARBA00022801"/>
    </source>
</evidence>
<dbReference type="InterPro" id="IPR000330">
    <property type="entry name" value="SNF2_N"/>
</dbReference>
<feature type="domain" description="Helicase ATP-binding" evidence="3">
    <location>
        <begin position="264"/>
        <end position="403"/>
    </location>
</feature>
<dbReference type="SMART" id="SM00490">
    <property type="entry name" value="HELICc"/>
    <property type="match status" value="1"/>
</dbReference>
<dbReference type="EMBL" id="LAZR01002012">
    <property type="protein sequence ID" value="KKN35783.1"/>
    <property type="molecule type" value="Genomic_DNA"/>
</dbReference>
<dbReference type="SUPFAM" id="SSF52540">
    <property type="entry name" value="P-loop containing nucleoside triphosphate hydrolases"/>
    <property type="match status" value="2"/>
</dbReference>
<evidence type="ECO:0000313" key="5">
    <source>
        <dbReference type="EMBL" id="KKN35783.1"/>
    </source>
</evidence>
<dbReference type="Pfam" id="PF00271">
    <property type="entry name" value="Helicase_C"/>
    <property type="match status" value="1"/>
</dbReference>
<dbReference type="Gene3D" id="3.40.50.10810">
    <property type="entry name" value="Tandem AAA-ATPase domain"/>
    <property type="match status" value="2"/>
</dbReference>
<dbReference type="InterPro" id="IPR001650">
    <property type="entry name" value="Helicase_C-like"/>
</dbReference>
<dbReference type="InterPro" id="IPR038718">
    <property type="entry name" value="SNF2-like_sf"/>
</dbReference>
<dbReference type="InterPro" id="IPR025202">
    <property type="entry name" value="PLD-like_dom"/>
</dbReference>
<dbReference type="Gene3D" id="3.30.870.10">
    <property type="entry name" value="Endonuclease Chain A"/>
    <property type="match status" value="1"/>
</dbReference>
<dbReference type="PROSITE" id="PS51192">
    <property type="entry name" value="HELICASE_ATP_BIND_1"/>
    <property type="match status" value="1"/>
</dbReference>
<dbReference type="GO" id="GO:0005524">
    <property type="term" value="F:ATP binding"/>
    <property type="evidence" value="ECO:0007669"/>
    <property type="project" value="InterPro"/>
</dbReference>
<dbReference type="Gene3D" id="3.40.50.300">
    <property type="entry name" value="P-loop containing nucleotide triphosphate hydrolases"/>
    <property type="match status" value="1"/>
</dbReference>
<sequence>MNDENKLKDLIPIIIDNRFKETLPGLEKFIQERKTMGLVINDIFSNSDIKRIRICTGFFSPHVWKLIGNSLKRLPISTEKPTFELLLGSEVKERSKKDFQAWFDEQIRKELDEFELDIVLQRHIRSLIFFLERNDVYVGTQKRPFVHGKMYCFEDVAIVGSSNFTYHGFTSNTELNIPVFDKKQIMALSYWFDYYFKKANTSYKKVLIEALKNCKLGTTEWSPFNVYMKVLYEAYKPTLSFEELATEIDIKLTVYQQEGVQRLIQAINDFGGVMLADSVGLGKSYQALEVIRHLQSTQGKRQALMICPAQLKHNWLNMVASSDVWAQVYSMEKLAKSLPKKKKFDIIVIDESHNFRNTNTKRYKQLELLLAKNPDASVLLLTATPINTSLKDLLSQMLIVAKSAINYQPFYNIGILNIKKYFKAVEAKEEDIGKLRDHLIVSRSRREVRLRQKLFEVDLTIGGQPLRFPERHLTSVDYTITNPSLSGMTSISFYQKIVDLLDKLEFPYYNLEKYSIEEKDKSGHHIGAILISLMKTLLLKRLESSIISFEKSLENQRFLNNIFSKAISQKVFLKSSKLRKIFEEIEADLQDTGEDPIEAFCQALDTPRKIKKYIETEDLTISYNQSKMEEEIEKDKKILDKIEKEIKTVQKHEDQKLNALLKTIEGLGNKKILIFSYFKDTVNYIFDNLIKIYSEREEKIEKITGEIPNKTRNKIIRRFAPLSNPSIDENEEKIKPEQELQILISTDALSEGQNLQDAPICINYDLHWNPVRLIQRIGRIDRLKSPNKNVWVYNFFPEEGLETLLSLVSRLVDRLRLINQTLELDGAVLTEDELGRKTEQMNRLKEGDITVLDELESEIELLSDEGVRDLLIKEIFEKGDKFFQKIPIGVHSGMISNDHSGVAVIIRAFRKGVSSFFWGFEPDEPEEYEDWIKNNIVTSKALVQKIISCDKNEPRYLPESENIDGSLFKRVLNIAKKLKELLWASDIVRKIDDKPPPGNKIYLEHIKIAEKLARNMKKKLPNSTKLKKFLKIRKIDIIATELDDSPKKYKSSIGDYKKNKKLPVISNKKVAEEKLVNETREFIEKLTEYIEENQLLGEENGRATGLKSKFELMGFLRLYKKQK</sequence>
<accession>A0A0F9T2V2</accession>
<dbReference type="InterPro" id="IPR014001">
    <property type="entry name" value="Helicase_ATP-bd"/>
</dbReference>
<dbReference type="Pfam" id="PF13091">
    <property type="entry name" value="PLDc_2"/>
    <property type="match status" value="1"/>
</dbReference>
<evidence type="ECO:0000256" key="2">
    <source>
        <dbReference type="SAM" id="Coils"/>
    </source>
</evidence>
<protein>
    <submittedName>
        <fullName evidence="5">Uncharacterized protein</fullName>
    </submittedName>
</protein>
<dbReference type="Pfam" id="PF00176">
    <property type="entry name" value="SNF2-rel_dom"/>
    <property type="match status" value="1"/>
</dbReference>
<dbReference type="PROSITE" id="PS51194">
    <property type="entry name" value="HELICASE_CTER"/>
    <property type="match status" value="1"/>
</dbReference>
<reference evidence="5" key="1">
    <citation type="journal article" date="2015" name="Nature">
        <title>Complex archaea that bridge the gap between prokaryotes and eukaryotes.</title>
        <authorList>
            <person name="Spang A."/>
            <person name="Saw J.H."/>
            <person name="Jorgensen S.L."/>
            <person name="Zaremba-Niedzwiedzka K."/>
            <person name="Martijn J."/>
            <person name="Lind A.E."/>
            <person name="van Eijk R."/>
            <person name="Schleper C."/>
            <person name="Guy L."/>
            <person name="Ettema T.J."/>
        </authorList>
    </citation>
    <scope>NUCLEOTIDE SEQUENCE</scope>
</reference>
<evidence type="ECO:0000259" key="4">
    <source>
        <dbReference type="PROSITE" id="PS51194"/>
    </source>
</evidence>
<feature type="coiled-coil region" evidence="2">
    <location>
        <begin position="625"/>
        <end position="652"/>
    </location>
</feature>
<dbReference type="InterPro" id="IPR049730">
    <property type="entry name" value="SNF2/RAD54-like_C"/>
</dbReference>
<name>A0A0F9T2V2_9ZZZZ</name>
<organism evidence="5">
    <name type="scientific">marine sediment metagenome</name>
    <dbReference type="NCBI Taxonomy" id="412755"/>
    <lineage>
        <taxon>unclassified sequences</taxon>
        <taxon>metagenomes</taxon>
        <taxon>ecological metagenomes</taxon>
    </lineage>
</organism>
<dbReference type="AlphaFoldDB" id="A0A0F9T2V2"/>
<dbReference type="PANTHER" id="PTHR45766:SF6">
    <property type="entry name" value="SWI_SNF-RELATED MATRIX-ASSOCIATED ACTIN-DEPENDENT REGULATOR OF CHROMATIN SUBFAMILY A-LIKE PROTEIN 1"/>
    <property type="match status" value="1"/>
</dbReference>
<dbReference type="GO" id="GO:0003677">
    <property type="term" value="F:DNA binding"/>
    <property type="evidence" value="ECO:0007669"/>
    <property type="project" value="InterPro"/>
</dbReference>
<dbReference type="GO" id="GO:0016787">
    <property type="term" value="F:hydrolase activity"/>
    <property type="evidence" value="ECO:0007669"/>
    <property type="project" value="UniProtKB-KW"/>
</dbReference>
<dbReference type="InterPro" id="IPR006935">
    <property type="entry name" value="Helicase/UvrB_N"/>
</dbReference>
<feature type="domain" description="Helicase C-terminal" evidence="4">
    <location>
        <begin position="656"/>
        <end position="835"/>
    </location>
</feature>
<keyword evidence="1" id="KW-0378">Hydrolase</keyword>
<dbReference type="PANTHER" id="PTHR45766">
    <property type="entry name" value="DNA ANNEALING HELICASE AND ENDONUCLEASE ZRANB3 FAMILY MEMBER"/>
    <property type="match status" value="1"/>
</dbReference>
<dbReference type="Pfam" id="PF04851">
    <property type="entry name" value="ResIII"/>
    <property type="match status" value="1"/>
</dbReference>
<dbReference type="SUPFAM" id="SSF56024">
    <property type="entry name" value="Phospholipase D/nuclease"/>
    <property type="match status" value="1"/>
</dbReference>